<dbReference type="PANTHER" id="PTHR35005:SF1">
    <property type="entry name" value="2-AMINO-5-FORMYLAMINO-6-RIBOSYLAMINOPYRIMIDIN-4(3H)-ONE 5'-MONOPHOSPHATE DEFORMYLASE"/>
    <property type="match status" value="1"/>
</dbReference>
<gene>
    <name evidence="6" type="ORF">QH73_0001740</name>
</gene>
<evidence type="ECO:0000256" key="3">
    <source>
        <dbReference type="ARBA" id="ARBA00022801"/>
    </source>
</evidence>
<dbReference type="OrthoDB" id="9801445at2"/>
<keyword evidence="7" id="KW-1185">Reference proteome</keyword>
<dbReference type="Proteomes" id="UP000031532">
    <property type="component" value="Unassembled WGS sequence"/>
</dbReference>
<dbReference type="EMBL" id="JTJC03000001">
    <property type="protein sequence ID" value="NHC33398.1"/>
    <property type="molecule type" value="Genomic_DNA"/>
</dbReference>
<dbReference type="Pfam" id="PF02633">
    <property type="entry name" value="Creatininase"/>
    <property type="match status" value="1"/>
</dbReference>
<evidence type="ECO:0000313" key="7">
    <source>
        <dbReference type="Proteomes" id="UP000031532"/>
    </source>
</evidence>
<dbReference type="InterPro" id="IPR003785">
    <property type="entry name" value="Creatininase/forma_Hydrolase"/>
</dbReference>
<evidence type="ECO:0000256" key="4">
    <source>
        <dbReference type="ARBA" id="ARBA00022833"/>
    </source>
</evidence>
<evidence type="ECO:0000256" key="1">
    <source>
        <dbReference type="ARBA" id="ARBA00001947"/>
    </source>
</evidence>
<keyword evidence="2" id="KW-0479">Metal-binding</keyword>
<comment type="cofactor">
    <cofactor evidence="1">
        <name>Zn(2+)</name>
        <dbReference type="ChEBI" id="CHEBI:29105"/>
    </cofactor>
</comment>
<dbReference type="PANTHER" id="PTHR35005">
    <property type="entry name" value="3-DEHYDRO-SCYLLO-INOSOSE HYDROLASE"/>
    <property type="match status" value="1"/>
</dbReference>
<dbReference type="RefSeq" id="WP_039714991.1">
    <property type="nucleotide sequence ID" value="NZ_JTJC03000001.1"/>
</dbReference>
<sequence length="269" mass="29968">MHGYIPPNRFFPYLSWTDIQKMPDKENVVIIQPVGAIEQHGPHLPLIVDAAIGTAVLGKALFQLSDRIPAYALPPLYYGKSNEHWHFPGTITLSVSTLLATLIEVAESIYRAGFRKFVLMNSHGGQPQIMEIAARDLHVKYADFLVFPLFTWRVPHIAGELLSDREKEFGIHAGDAETSVMLSILPEQVKMEAAVKEYPHGLPENSLLSMEGKLPFAWATRDLTQTGILGDPTIATKEKGDRILASVADGWVQVIADIYAFQQPQAWKQ</sequence>
<evidence type="ECO:0000313" key="6">
    <source>
        <dbReference type="EMBL" id="NHC33398.1"/>
    </source>
</evidence>
<dbReference type="GO" id="GO:0009231">
    <property type="term" value="P:riboflavin biosynthetic process"/>
    <property type="evidence" value="ECO:0007669"/>
    <property type="project" value="TreeGrafter"/>
</dbReference>
<dbReference type="GO" id="GO:0016811">
    <property type="term" value="F:hydrolase activity, acting on carbon-nitrogen (but not peptide) bonds, in linear amides"/>
    <property type="evidence" value="ECO:0007669"/>
    <property type="project" value="TreeGrafter"/>
</dbReference>
<dbReference type="AlphaFoldDB" id="A0A9X5E128"/>
<dbReference type="GO" id="GO:0046872">
    <property type="term" value="F:metal ion binding"/>
    <property type="evidence" value="ECO:0007669"/>
    <property type="project" value="UniProtKB-KW"/>
</dbReference>
<name>A0A9X5E128_9CYAN</name>
<comment type="caution">
    <text evidence="6">The sequence shown here is derived from an EMBL/GenBank/DDBJ whole genome shotgun (WGS) entry which is preliminary data.</text>
</comment>
<comment type="similarity">
    <text evidence="5">Belongs to the creatininase superfamily.</text>
</comment>
<dbReference type="SUPFAM" id="SSF102215">
    <property type="entry name" value="Creatininase"/>
    <property type="match status" value="1"/>
</dbReference>
<dbReference type="Gene3D" id="3.40.50.10310">
    <property type="entry name" value="Creatininase"/>
    <property type="match status" value="1"/>
</dbReference>
<keyword evidence="3" id="KW-0378">Hydrolase</keyword>
<keyword evidence="4" id="KW-0862">Zinc</keyword>
<organism evidence="6 7">
    <name type="scientific">Scytonema millei VB511283</name>
    <dbReference type="NCBI Taxonomy" id="1245923"/>
    <lineage>
        <taxon>Bacteria</taxon>
        <taxon>Bacillati</taxon>
        <taxon>Cyanobacteriota</taxon>
        <taxon>Cyanophyceae</taxon>
        <taxon>Nostocales</taxon>
        <taxon>Scytonemataceae</taxon>
        <taxon>Scytonema</taxon>
    </lineage>
</organism>
<accession>A0A9X5E128</accession>
<evidence type="ECO:0000256" key="2">
    <source>
        <dbReference type="ARBA" id="ARBA00022723"/>
    </source>
</evidence>
<evidence type="ECO:0000256" key="5">
    <source>
        <dbReference type="ARBA" id="ARBA00024029"/>
    </source>
</evidence>
<protein>
    <submittedName>
        <fullName evidence="6">Creatininase family protein</fullName>
    </submittedName>
</protein>
<reference evidence="6 7" key="1">
    <citation type="journal article" date="2015" name="Genome Announc.">
        <title>Draft Genome Sequence of the Terrestrial Cyanobacterium Scytonema millei VB511283, Isolated from Eastern India.</title>
        <authorList>
            <person name="Sen D."/>
            <person name="Chandrababunaidu M.M."/>
            <person name="Singh D."/>
            <person name="Sanghi N."/>
            <person name="Ghorai A."/>
            <person name="Mishra G.P."/>
            <person name="Madduluri M."/>
            <person name="Adhikary S.P."/>
            <person name="Tripathy S."/>
        </authorList>
    </citation>
    <scope>NUCLEOTIDE SEQUENCE [LARGE SCALE GENOMIC DNA]</scope>
    <source>
        <strain evidence="6 7">VB511283</strain>
    </source>
</reference>
<proteinExistence type="inferred from homology"/>
<dbReference type="InterPro" id="IPR024087">
    <property type="entry name" value="Creatininase-like_sf"/>
</dbReference>